<comment type="caution">
    <text evidence="5">The sequence shown here is derived from an EMBL/GenBank/DDBJ whole genome shotgun (WGS) entry which is preliminary data.</text>
</comment>
<feature type="transmembrane region" description="Helical" evidence="4">
    <location>
        <begin position="58"/>
        <end position="79"/>
    </location>
</feature>
<keyword evidence="6" id="KW-1185">Reference proteome</keyword>
<feature type="region of interest" description="Disordered" evidence="3">
    <location>
        <begin position="1"/>
        <end position="54"/>
    </location>
</feature>
<dbReference type="InterPro" id="IPR018108">
    <property type="entry name" value="MCP_transmembrane"/>
</dbReference>
<feature type="compositionally biased region" description="Low complexity" evidence="3">
    <location>
        <begin position="15"/>
        <end position="26"/>
    </location>
</feature>
<dbReference type="SUPFAM" id="SSF54427">
    <property type="entry name" value="NTF2-like"/>
    <property type="match status" value="1"/>
</dbReference>
<proteinExistence type="predicted"/>
<protein>
    <recommendedName>
        <fullName evidence="7">Mce-associated membrane protein</fullName>
    </recommendedName>
</protein>
<evidence type="ECO:0000313" key="5">
    <source>
        <dbReference type="EMBL" id="MBM9618131.1"/>
    </source>
</evidence>
<evidence type="ECO:0000256" key="3">
    <source>
        <dbReference type="SAM" id="MobiDB-lite"/>
    </source>
</evidence>
<keyword evidence="2 4" id="KW-0472">Membrane</keyword>
<evidence type="ECO:0000256" key="4">
    <source>
        <dbReference type="SAM" id="Phobius"/>
    </source>
</evidence>
<dbReference type="Proteomes" id="UP000664109">
    <property type="component" value="Unassembled WGS sequence"/>
</dbReference>
<evidence type="ECO:0000256" key="2">
    <source>
        <dbReference type="ARBA" id="ARBA00023136"/>
    </source>
</evidence>
<reference evidence="5 6" key="1">
    <citation type="journal article" date="2016" name="Arch. Microbiol.">
        <title>Streptomyces zhihengii sp. nov., isolated from rhizospheric soil of Psammosilene tunicoides.</title>
        <authorList>
            <person name="Huang M.J."/>
            <person name="Fei J.J."/>
            <person name="Salam N."/>
            <person name="Kim C.J."/>
            <person name="Hozzein W.N."/>
            <person name="Xiao M."/>
            <person name="Huang H.Q."/>
            <person name="Li W.J."/>
        </authorList>
    </citation>
    <scope>NUCLEOTIDE SEQUENCE [LARGE SCALE GENOMIC DNA]</scope>
    <source>
        <strain evidence="5 6">YIM T102</strain>
    </source>
</reference>
<dbReference type="EMBL" id="JAFEJA010000001">
    <property type="protein sequence ID" value="MBM9618131.1"/>
    <property type="molecule type" value="Genomic_DNA"/>
</dbReference>
<name>A0ABS2UKS0_9ACTN</name>
<keyword evidence="4" id="KW-1133">Transmembrane helix</keyword>
<evidence type="ECO:0000256" key="1">
    <source>
        <dbReference type="ARBA" id="ARBA00004370"/>
    </source>
</evidence>
<dbReference type="PANTHER" id="PTHR37042">
    <property type="entry name" value="OUTER MEMBRANE PROTEIN RV1973"/>
    <property type="match status" value="1"/>
</dbReference>
<dbReference type="PANTHER" id="PTHR37042:SF4">
    <property type="entry name" value="OUTER MEMBRANE PROTEIN RV1973"/>
    <property type="match status" value="1"/>
</dbReference>
<keyword evidence="4" id="KW-0812">Transmembrane</keyword>
<comment type="subcellular location">
    <subcellularLocation>
        <location evidence="1">Membrane</location>
    </subcellularLocation>
</comment>
<accession>A0ABS2UKS0</accession>
<evidence type="ECO:0000313" key="6">
    <source>
        <dbReference type="Proteomes" id="UP000664109"/>
    </source>
</evidence>
<organism evidence="5 6">
    <name type="scientific">Streptomyces zhihengii</name>
    <dbReference type="NCBI Taxonomy" id="1818004"/>
    <lineage>
        <taxon>Bacteria</taxon>
        <taxon>Bacillati</taxon>
        <taxon>Actinomycetota</taxon>
        <taxon>Actinomycetes</taxon>
        <taxon>Kitasatosporales</taxon>
        <taxon>Streptomycetaceae</taxon>
        <taxon>Streptomyces</taxon>
    </lineage>
</organism>
<dbReference type="PROSITE" id="PS50920">
    <property type="entry name" value="SOLCAR"/>
    <property type="match status" value="1"/>
</dbReference>
<gene>
    <name evidence="5" type="ORF">JE024_05130</name>
</gene>
<evidence type="ECO:0008006" key="7">
    <source>
        <dbReference type="Google" id="ProtNLM"/>
    </source>
</evidence>
<sequence length="220" mass="22667">MVGTEPEAGPGTGAGPDDSGTGPAADADADPGPAPGDGDDDGPDGRSPGSTAPPRRRWRLYAVLATVVALLAAGAVLLFQERQLRGTPAAANRALTDADTTAGVTGDVSNALTEIFSYTPTDTARTRAAAGELLAGRAARQYTGLFAQVEKEAARQKVTLTTHVVRAGVTRLSGDSARLLVFLDQVSERPGKEPATAPAQLSVTAELHDGRWRITDIASR</sequence>
<dbReference type="InterPro" id="IPR032710">
    <property type="entry name" value="NTF2-like_dom_sf"/>
</dbReference>